<dbReference type="AlphaFoldDB" id="A0A918DUN2"/>
<dbReference type="Proteomes" id="UP000599578">
    <property type="component" value="Unassembled WGS sequence"/>
</dbReference>
<dbReference type="EMBL" id="BMLT01000007">
    <property type="protein sequence ID" value="GGO83959.1"/>
    <property type="molecule type" value="Genomic_DNA"/>
</dbReference>
<proteinExistence type="predicted"/>
<reference evidence="1 2" key="1">
    <citation type="journal article" date="2014" name="Int. J. Syst. Evol. Microbiol.">
        <title>Complete genome sequence of Corynebacterium casei LMG S-19264T (=DSM 44701T), isolated from a smear-ripened cheese.</title>
        <authorList>
            <consortium name="US DOE Joint Genome Institute (JGI-PGF)"/>
            <person name="Walter F."/>
            <person name="Albersmeier A."/>
            <person name="Kalinowski J."/>
            <person name="Ruckert C."/>
        </authorList>
    </citation>
    <scope>NUCLEOTIDE SEQUENCE [LARGE SCALE GENOMIC DNA]</scope>
    <source>
        <strain evidence="1 2">CGMCC 1.7286</strain>
    </source>
</reference>
<organism evidence="1 2">
    <name type="scientific">Marinobacterium nitratireducens</name>
    <dbReference type="NCBI Taxonomy" id="518897"/>
    <lineage>
        <taxon>Bacteria</taxon>
        <taxon>Pseudomonadati</taxon>
        <taxon>Pseudomonadota</taxon>
        <taxon>Gammaproteobacteria</taxon>
        <taxon>Oceanospirillales</taxon>
        <taxon>Oceanospirillaceae</taxon>
        <taxon>Marinobacterium</taxon>
    </lineage>
</organism>
<sequence>MPHISDYLGLVFYIYFHDHKPPHVHVRFGEFNLVVEIQTAAIREGYLPSKKRKLAQQIVERYRDELLEKWNQAQAGQHPGKLEITL</sequence>
<keyword evidence="2" id="KW-1185">Reference proteome</keyword>
<evidence type="ECO:0000313" key="1">
    <source>
        <dbReference type="EMBL" id="GGO83959.1"/>
    </source>
</evidence>
<evidence type="ECO:0008006" key="3">
    <source>
        <dbReference type="Google" id="ProtNLM"/>
    </source>
</evidence>
<gene>
    <name evidence="1" type="ORF">GCM10011348_29090</name>
</gene>
<dbReference type="RefSeq" id="WP_188861342.1">
    <property type="nucleotide sequence ID" value="NZ_BMLT01000007.1"/>
</dbReference>
<accession>A0A918DUN2</accession>
<name>A0A918DUN2_9GAMM</name>
<dbReference type="InterPro" id="IPR025427">
    <property type="entry name" value="DUF4160"/>
</dbReference>
<comment type="caution">
    <text evidence="1">The sequence shown here is derived from an EMBL/GenBank/DDBJ whole genome shotgun (WGS) entry which is preliminary data.</text>
</comment>
<evidence type="ECO:0000313" key="2">
    <source>
        <dbReference type="Proteomes" id="UP000599578"/>
    </source>
</evidence>
<dbReference type="Pfam" id="PF13711">
    <property type="entry name" value="DUF4160"/>
    <property type="match status" value="1"/>
</dbReference>
<protein>
    <recommendedName>
        <fullName evidence="3">Transcriptional regulator</fullName>
    </recommendedName>
</protein>